<reference evidence="3" key="1">
    <citation type="submission" date="2012-03" db="EMBL/GenBank/DDBJ databases">
        <title>Complete genome of Caldisphaera lagunensis DSM 15908.</title>
        <authorList>
            <person name="Lucas S."/>
            <person name="Copeland A."/>
            <person name="Lapidus A."/>
            <person name="Glavina del Rio T."/>
            <person name="Dalin E."/>
            <person name="Tice H."/>
            <person name="Bruce D."/>
            <person name="Goodwin L."/>
            <person name="Pitluck S."/>
            <person name="Peters L."/>
            <person name="Mikhailova N."/>
            <person name="Teshima H."/>
            <person name="Kyrpides N."/>
            <person name="Mavromatis K."/>
            <person name="Ivanova N."/>
            <person name="Brettin T."/>
            <person name="Detter J.C."/>
            <person name="Han C."/>
            <person name="Larimer F."/>
            <person name="Land M."/>
            <person name="Hauser L."/>
            <person name="Markowitz V."/>
            <person name="Cheng J.-F."/>
            <person name="Hugenholtz P."/>
            <person name="Woyke T."/>
            <person name="Wu D."/>
            <person name="Spring S."/>
            <person name="Schroeder M."/>
            <person name="Brambilla E."/>
            <person name="Klenk H.-P."/>
            <person name="Eisen J.A."/>
        </authorList>
    </citation>
    <scope>NUCLEOTIDE SEQUENCE [LARGE SCALE GENOMIC DNA]</scope>
    <source>
        <strain evidence="3">DSM 15908 / JCM 11604 / IC-154</strain>
    </source>
</reference>
<dbReference type="SUPFAM" id="SSF55729">
    <property type="entry name" value="Acyl-CoA N-acyltransferases (Nat)"/>
    <property type="match status" value="1"/>
</dbReference>
<dbReference type="Proteomes" id="UP000010469">
    <property type="component" value="Chromosome"/>
</dbReference>
<dbReference type="GO" id="GO:0016747">
    <property type="term" value="F:acyltransferase activity, transferring groups other than amino-acyl groups"/>
    <property type="evidence" value="ECO:0007669"/>
    <property type="project" value="InterPro"/>
</dbReference>
<dbReference type="PANTHER" id="PTHR43072:SF60">
    <property type="entry name" value="L-2,4-DIAMINOBUTYRIC ACID ACETYLTRANSFERASE"/>
    <property type="match status" value="1"/>
</dbReference>
<name>L0ABJ9_CALLD</name>
<accession>L0ABJ9</accession>
<dbReference type="AlphaFoldDB" id="L0ABJ9"/>
<dbReference type="EMBL" id="CP003378">
    <property type="protein sequence ID" value="AFZ70799.1"/>
    <property type="molecule type" value="Genomic_DNA"/>
</dbReference>
<dbReference type="HOGENOM" id="CLU_1232701_0_0_2"/>
<dbReference type="InterPro" id="IPR016181">
    <property type="entry name" value="Acyl_CoA_acyltransferase"/>
</dbReference>
<dbReference type="STRING" id="1056495.Calag_1077"/>
<evidence type="ECO:0000313" key="2">
    <source>
        <dbReference type="EMBL" id="AFZ70799.1"/>
    </source>
</evidence>
<dbReference type="InterPro" id="IPR000182">
    <property type="entry name" value="GNAT_dom"/>
</dbReference>
<feature type="domain" description="N-acetyltransferase" evidence="1">
    <location>
        <begin position="5"/>
        <end position="141"/>
    </location>
</feature>
<keyword evidence="3" id="KW-1185">Reference proteome</keyword>
<gene>
    <name evidence="2" type="ordered locus">Calag_1077</name>
</gene>
<sequence>MFEPIRFELVKREDKDKINKLTENTWEWGDYTPELFEKWVNEGLFIKAISNEEIVGIIHARIFDDFAWFEGVRVKQEIRRKGIGKALAKKAMEMSGKSVFRLAANEKNVPSIQLAKALGFKEIDRFYYVEGKDYNYEKIVEEFNLKETNYDLKYVKGFVNDWVWYPIEKYNGKIYANNDLILLETDPPFLVKGYIEGIRHMSRNFVSNSEGFIVFELNKQK</sequence>
<protein>
    <submittedName>
        <fullName evidence="2">Sortase-like acyltransferase</fullName>
    </submittedName>
</protein>
<evidence type="ECO:0000259" key="1">
    <source>
        <dbReference type="PROSITE" id="PS51186"/>
    </source>
</evidence>
<dbReference type="GeneID" id="14212337"/>
<organism evidence="2 3">
    <name type="scientific">Caldisphaera lagunensis (strain DSM 15908 / JCM 11604 / ANMR 0165 / IC-154)</name>
    <dbReference type="NCBI Taxonomy" id="1056495"/>
    <lineage>
        <taxon>Archaea</taxon>
        <taxon>Thermoproteota</taxon>
        <taxon>Thermoprotei</taxon>
        <taxon>Acidilobales</taxon>
        <taxon>Caldisphaeraceae</taxon>
        <taxon>Caldisphaera</taxon>
    </lineage>
</organism>
<dbReference type="PROSITE" id="PS51186">
    <property type="entry name" value="GNAT"/>
    <property type="match status" value="1"/>
</dbReference>
<dbReference type="RefSeq" id="WP_015232696.1">
    <property type="nucleotide sequence ID" value="NC_019791.1"/>
</dbReference>
<dbReference type="KEGG" id="clg:Calag_1077"/>
<dbReference type="CDD" id="cd04301">
    <property type="entry name" value="NAT_SF"/>
    <property type="match status" value="1"/>
</dbReference>
<dbReference type="eggNOG" id="arCOG00845">
    <property type="taxonomic scope" value="Archaea"/>
</dbReference>
<keyword evidence="2" id="KW-0808">Transferase</keyword>
<evidence type="ECO:0000313" key="3">
    <source>
        <dbReference type="Proteomes" id="UP000010469"/>
    </source>
</evidence>
<dbReference type="PANTHER" id="PTHR43072">
    <property type="entry name" value="N-ACETYLTRANSFERASE"/>
    <property type="match status" value="1"/>
</dbReference>
<keyword evidence="2" id="KW-0012">Acyltransferase</keyword>
<dbReference type="Gene3D" id="3.40.630.30">
    <property type="match status" value="1"/>
</dbReference>
<proteinExistence type="predicted"/>
<dbReference type="OrthoDB" id="43754at2157"/>
<dbReference type="Pfam" id="PF00583">
    <property type="entry name" value="Acetyltransf_1"/>
    <property type="match status" value="1"/>
</dbReference>
<dbReference type="InParanoid" id="L0ABJ9"/>